<dbReference type="RefSeq" id="WP_003686616.1">
    <property type="nucleotide sequence ID" value="NZ_GG704709.1"/>
</dbReference>
<feature type="transmembrane region" description="Helical" evidence="1">
    <location>
        <begin position="7"/>
        <end position="37"/>
    </location>
</feature>
<keyword evidence="1" id="KW-0812">Transmembrane</keyword>
<accession>D0DVX3</accession>
<feature type="transmembrane region" description="Helical" evidence="1">
    <location>
        <begin position="99"/>
        <end position="117"/>
    </location>
</feature>
<proteinExistence type="predicted"/>
<name>D0DVX3_LIMFE</name>
<reference evidence="2" key="1">
    <citation type="submission" date="2009-08" db="EMBL/GenBank/DDBJ databases">
        <title>The Genome Sequence of Lactobacillus fermentum 28-3-CHN.</title>
        <authorList>
            <consortium name="The Broad Institute Genome Sequencing Platform"/>
            <person name="Ward D."/>
            <person name="Feldgarden M."/>
            <person name="Earl A."/>
            <person name="Young S.K."/>
            <person name="Zeng Q."/>
            <person name="Koehrsen M."/>
            <person name="Alvarado L."/>
            <person name="Berlin A."/>
            <person name="Bochicchio J."/>
            <person name="Borenstein D."/>
            <person name="Chapman S.B."/>
            <person name="Chen Z."/>
            <person name="Engels R."/>
            <person name="Freedman E."/>
            <person name="Gellesch M."/>
            <person name="Goldberg J."/>
            <person name="Griggs A."/>
            <person name="Gujja S."/>
            <person name="Heilman E."/>
            <person name="Heiman D."/>
            <person name="Hepburn T."/>
            <person name="Howarth C."/>
            <person name="Jen D."/>
            <person name="Larson L."/>
            <person name="Lewis B."/>
            <person name="Mehta T."/>
            <person name="Park D."/>
            <person name="Pearson M."/>
            <person name="Roberts A."/>
            <person name="Saif S."/>
            <person name="Shea T."/>
            <person name="Shenoy N."/>
            <person name="Sisk P."/>
            <person name="Stolte C."/>
            <person name="Sykes S."/>
            <person name="Thomson T."/>
            <person name="Walk T."/>
            <person name="White J."/>
            <person name="Yandava C."/>
            <person name="Liu Y."/>
            <person name="Xu Q."/>
            <person name="Haas B."/>
            <person name="Nusbaum C."/>
            <person name="Birren B."/>
        </authorList>
    </citation>
    <scope>NUCLEOTIDE SEQUENCE</scope>
    <source>
        <strain evidence="2">28-3-CHN</strain>
    </source>
</reference>
<dbReference type="Proteomes" id="UP000004920">
    <property type="component" value="Unassembled WGS sequence"/>
</dbReference>
<evidence type="ECO:0000256" key="1">
    <source>
        <dbReference type="SAM" id="Phobius"/>
    </source>
</evidence>
<evidence type="ECO:0000313" key="2">
    <source>
        <dbReference type="EMBL" id="EEX24809.1"/>
    </source>
</evidence>
<feature type="transmembrane region" description="Helical" evidence="1">
    <location>
        <begin position="57"/>
        <end position="78"/>
    </location>
</feature>
<gene>
    <name evidence="2" type="ORF">HMPREF0513_01812</name>
</gene>
<dbReference type="EMBL" id="GG704709">
    <property type="protein sequence ID" value="EEX24809.1"/>
    <property type="molecule type" value="Genomic_DNA"/>
</dbReference>
<sequence length="206" mass="23764">MIIINILIFTIIIVVCFCLNKLNLFFVSFAPLFLILFIDALNSSNERLSLKIIFSNWLIFTLLLLTLLPFIIFILKVIHYKKKQLNNKKLTNPEKIGDGIVSYIMTYIVPLSTLGVGQGNSKYFDSILIFTIIMVLYIRYDLVYFNPMLALFFNVYKVTLDKKDAYIMTRISYAQFKDRISGNNGNSLYKVSNSLYILRGTTDKSA</sequence>
<keyword evidence="1" id="KW-1133">Transmembrane helix</keyword>
<keyword evidence="1" id="KW-0472">Membrane</keyword>
<dbReference type="HOGENOM" id="CLU_123254_0_0_9"/>
<organism evidence="2">
    <name type="scientific">Limosilactobacillus fermentum 28-3-CHN</name>
    <dbReference type="NCBI Taxonomy" id="575599"/>
    <lineage>
        <taxon>Bacteria</taxon>
        <taxon>Bacillati</taxon>
        <taxon>Bacillota</taxon>
        <taxon>Bacilli</taxon>
        <taxon>Lactobacillales</taxon>
        <taxon>Lactobacillaceae</taxon>
        <taxon>Limosilactobacillus</taxon>
    </lineage>
</organism>
<dbReference type="AlphaFoldDB" id="D0DVX3"/>
<protein>
    <submittedName>
        <fullName evidence="2">Uncharacterized protein</fullName>
    </submittedName>
</protein>